<evidence type="ECO:0000313" key="2">
    <source>
        <dbReference type="Proteomes" id="UP001138997"/>
    </source>
</evidence>
<comment type="caution">
    <text evidence="1">The sequence shown here is derived from an EMBL/GenBank/DDBJ whole genome shotgun (WGS) entry which is preliminary data.</text>
</comment>
<dbReference type="Gene3D" id="3.40.390.10">
    <property type="entry name" value="Collagenase (Catalytic Domain)"/>
    <property type="match status" value="1"/>
</dbReference>
<name>A0A9X1NG05_9ACTN</name>
<sequence>MDDSRDQGRRTRRGPMVKFGLALTLLALVMLAPMLAWNLPGEKTALGTNYTLRSAQLASGKSTTARWDPCQKAITWQVNMAGWPAKKRPAMLKQIQSAVAQVSRITGMKYRYAGTTTFTPRQENLVSAPADIVVAVINPKTTNFSFSENSLGYGGVLWATWYGGDGEGAAVVRGYAVLIPSGMNKLKAGFGKGNTQGNVILHEMAHAAGLDHVRSSKQQMYPDLTAKSPNGYASGDLQGLGKVGKKAGCITIPDRVNITNYD</sequence>
<protein>
    <recommendedName>
        <fullName evidence="3">Peptidase metallopeptidase domain-containing protein</fullName>
    </recommendedName>
</protein>
<dbReference type="SUPFAM" id="SSF55486">
    <property type="entry name" value="Metalloproteases ('zincins'), catalytic domain"/>
    <property type="match status" value="1"/>
</dbReference>
<dbReference type="Proteomes" id="UP001138997">
    <property type="component" value="Unassembled WGS sequence"/>
</dbReference>
<evidence type="ECO:0000313" key="1">
    <source>
        <dbReference type="EMBL" id="MCD5313433.1"/>
    </source>
</evidence>
<dbReference type="EMBL" id="JAJOMB010000011">
    <property type="protein sequence ID" value="MCD5313433.1"/>
    <property type="molecule type" value="Genomic_DNA"/>
</dbReference>
<gene>
    <name evidence="1" type="ORF">LR394_21220</name>
</gene>
<reference evidence="1" key="1">
    <citation type="submission" date="2021-11" db="EMBL/GenBank/DDBJ databases">
        <title>Streptomyces corallinus and Kineosporia corallina sp. nov., two new coral-derived marine actinobacteria.</title>
        <authorList>
            <person name="Buangrab K."/>
            <person name="Sutthacheep M."/>
            <person name="Yeemin T."/>
            <person name="Harunari E."/>
            <person name="Igarashi Y."/>
            <person name="Sripreechasak P."/>
            <person name="Kanchanasin P."/>
            <person name="Tanasupawat S."/>
            <person name="Phongsopitanun W."/>
        </authorList>
    </citation>
    <scope>NUCLEOTIDE SEQUENCE</scope>
    <source>
        <strain evidence="1">JCM 31032</strain>
    </source>
</reference>
<evidence type="ECO:0008006" key="3">
    <source>
        <dbReference type="Google" id="ProtNLM"/>
    </source>
</evidence>
<keyword evidence="2" id="KW-1185">Reference proteome</keyword>
<proteinExistence type="predicted"/>
<dbReference type="RefSeq" id="WP_231444612.1">
    <property type="nucleotide sequence ID" value="NZ_JAJOMB010000011.1"/>
</dbReference>
<organism evidence="1 2">
    <name type="scientific">Kineosporia babensis</name>
    <dbReference type="NCBI Taxonomy" id="499548"/>
    <lineage>
        <taxon>Bacteria</taxon>
        <taxon>Bacillati</taxon>
        <taxon>Actinomycetota</taxon>
        <taxon>Actinomycetes</taxon>
        <taxon>Kineosporiales</taxon>
        <taxon>Kineosporiaceae</taxon>
        <taxon>Kineosporia</taxon>
    </lineage>
</organism>
<dbReference type="InterPro" id="IPR024079">
    <property type="entry name" value="MetalloPept_cat_dom_sf"/>
</dbReference>
<dbReference type="AlphaFoldDB" id="A0A9X1NG05"/>
<accession>A0A9X1NG05</accession>
<dbReference type="GO" id="GO:0008237">
    <property type="term" value="F:metallopeptidase activity"/>
    <property type="evidence" value="ECO:0007669"/>
    <property type="project" value="InterPro"/>
</dbReference>